<name>T1BS78_9ZZZZ</name>
<comment type="caution">
    <text evidence="1">The sequence shown here is derived from an EMBL/GenBank/DDBJ whole genome shotgun (WGS) entry which is preliminary data.</text>
</comment>
<protein>
    <recommendedName>
        <fullName evidence="2">Antitoxin SocA-like Panacea domain-containing protein</fullName>
    </recommendedName>
</protein>
<gene>
    <name evidence="1" type="ORF">B1A_11374</name>
</gene>
<organism evidence="1">
    <name type="scientific">mine drainage metagenome</name>
    <dbReference type="NCBI Taxonomy" id="410659"/>
    <lineage>
        <taxon>unclassified sequences</taxon>
        <taxon>metagenomes</taxon>
        <taxon>ecological metagenomes</taxon>
    </lineage>
</organism>
<reference evidence="1" key="2">
    <citation type="journal article" date="2014" name="ISME J.">
        <title>Microbial stratification in low pH oxic and suboxic macroscopic growths along an acid mine drainage.</title>
        <authorList>
            <person name="Mendez-Garcia C."/>
            <person name="Mesa V."/>
            <person name="Sprenger R.R."/>
            <person name="Richter M."/>
            <person name="Diez M.S."/>
            <person name="Solano J."/>
            <person name="Bargiela R."/>
            <person name="Golyshina O.V."/>
            <person name="Manteca A."/>
            <person name="Ramos J.L."/>
            <person name="Gallego J.R."/>
            <person name="Llorente I."/>
            <person name="Martins Dos Santos V.A."/>
            <person name="Jensen O.N."/>
            <person name="Pelaez A.I."/>
            <person name="Sanchez J."/>
            <person name="Ferrer M."/>
        </authorList>
    </citation>
    <scope>NUCLEOTIDE SEQUENCE</scope>
</reference>
<sequence length="175" mass="19066">MKEREDVVAAVLAAAGGEMTGRVRLQKAVYLMDRLGLESGLSFDYHHYGPFSRDLDNATADAKAFGLVEEEFERRQSDGATYSIFRLKGQPKPEAFGKLGAAKASKLARLFAATNVTVLELAATVDWLSHVEKYADWKSEITKRKGVKVQGGRLEKAVELLAQLNLSPPAVPASA</sequence>
<evidence type="ECO:0008006" key="2">
    <source>
        <dbReference type="Google" id="ProtNLM"/>
    </source>
</evidence>
<accession>T1BS78</accession>
<evidence type="ECO:0000313" key="1">
    <source>
        <dbReference type="EMBL" id="EQD56830.1"/>
    </source>
</evidence>
<proteinExistence type="predicted"/>
<reference evidence="1" key="1">
    <citation type="submission" date="2013-08" db="EMBL/GenBank/DDBJ databases">
        <authorList>
            <person name="Mendez C."/>
            <person name="Richter M."/>
            <person name="Ferrer M."/>
            <person name="Sanchez J."/>
        </authorList>
    </citation>
    <scope>NUCLEOTIDE SEQUENCE</scope>
</reference>
<dbReference type="AlphaFoldDB" id="T1BS78"/>
<dbReference type="EMBL" id="AUZX01008129">
    <property type="protein sequence ID" value="EQD56830.1"/>
    <property type="molecule type" value="Genomic_DNA"/>
</dbReference>